<reference evidence="1 2" key="1">
    <citation type="submission" date="2023-06" db="EMBL/GenBank/DDBJ databases">
        <title>Alteromonas sp. ASW11-36 isolated from intertidal sand.</title>
        <authorList>
            <person name="Li Y."/>
        </authorList>
    </citation>
    <scope>NUCLEOTIDE SEQUENCE [LARGE SCALE GENOMIC DNA]</scope>
    <source>
        <strain evidence="1 2">ASW11-36</strain>
    </source>
</reference>
<accession>A0ABT7SXT3</accession>
<comment type="caution">
    <text evidence="1">The sequence shown here is derived from an EMBL/GenBank/DDBJ whole genome shotgun (WGS) entry which is preliminary data.</text>
</comment>
<evidence type="ECO:0000313" key="1">
    <source>
        <dbReference type="EMBL" id="MDM7860993.1"/>
    </source>
</evidence>
<keyword evidence="2" id="KW-1185">Reference proteome</keyword>
<sequence length="72" mass="8895">MQKERNRAWRRFKNSVNQHKGMGTENLWKPEKNWKQVYLRSEKLNRAKQLGFDYPRKNLTKQALEEYQCETH</sequence>
<protein>
    <submittedName>
        <fullName evidence="1">Uncharacterized protein</fullName>
    </submittedName>
</protein>
<organism evidence="1 2">
    <name type="scientific">Alteromonas arenosi</name>
    <dbReference type="NCBI Taxonomy" id="3055817"/>
    <lineage>
        <taxon>Bacteria</taxon>
        <taxon>Pseudomonadati</taxon>
        <taxon>Pseudomonadota</taxon>
        <taxon>Gammaproteobacteria</taxon>
        <taxon>Alteromonadales</taxon>
        <taxon>Alteromonadaceae</taxon>
        <taxon>Alteromonas/Salinimonas group</taxon>
        <taxon>Alteromonas</taxon>
    </lineage>
</organism>
<dbReference type="Proteomes" id="UP001234343">
    <property type="component" value="Unassembled WGS sequence"/>
</dbReference>
<dbReference type="EMBL" id="JAUCBP010000007">
    <property type="protein sequence ID" value="MDM7860993.1"/>
    <property type="molecule type" value="Genomic_DNA"/>
</dbReference>
<evidence type="ECO:0000313" key="2">
    <source>
        <dbReference type="Proteomes" id="UP001234343"/>
    </source>
</evidence>
<gene>
    <name evidence="1" type="ORF">QTP81_10325</name>
</gene>
<proteinExistence type="predicted"/>
<name>A0ABT7SXT3_9ALTE</name>
<dbReference type="RefSeq" id="WP_289365290.1">
    <property type="nucleotide sequence ID" value="NZ_JAUCBP010000007.1"/>
</dbReference>